<dbReference type="RefSeq" id="WP_189460012.1">
    <property type="nucleotide sequence ID" value="NZ_BMYO01000004.1"/>
</dbReference>
<evidence type="ECO:0000259" key="2">
    <source>
        <dbReference type="Pfam" id="PF08327"/>
    </source>
</evidence>
<dbReference type="CDD" id="cd08896">
    <property type="entry name" value="SRPBCC_CalC_Aha1-like_3"/>
    <property type="match status" value="1"/>
</dbReference>
<dbReference type="SUPFAM" id="SSF55961">
    <property type="entry name" value="Bet v1-like"/>
    <property type="match status" value="1"/>
</dbReference>
<protein>
    <submittedName>
        <fullName evidence="3">Activator of HSP90 ATPase</fullName>
    </submittedName>
</protein>
<dbReference type="InterPro" id="IPR023393">
    <property type="entry name" value="START-like_dom_sf"/>
</dbReference>
<evidence type="ECO:0000313" key="4">
    <source>
        <dbReference type="Proteomes" id="UP000604737"/>
    </source>
</evidence>
<comment type="caution">
    <text evidence="3">The sequence shown here is derived from an EMBL/GenBank/DDBJ whole genome shotgun (WGS) entry which is preliminary data.</text>
</comment>
<evidence type="ECO:0000256" key="1">
    <source>
        <dbReference type="ARBA" id="ARBA00006817"/>
    </source>
</evidence>
<dbReference type="EMBL" id="BMYO01000004">
    <property type="protein sequence ID" value="GHD62345.1"/>
    <property type="molecule type" value="Genomic_DNA"/>
</dbReference>
<feature type="domain" description="Activator of Hsp90 ATPase homologue 1/2-like C-terminal" evidence="2">
    <location>
        <begin position="20"/>
        <end position="163"/>
    </location>
</feature>
<evidence type="ECO:0000313" key="3">
    <source>
        <dbReference type="EMBL" id="GHD62345.1"/>
    </source>
</evidence>
<proteinExistence type="inferred from homology"/>
<gene>
    <name evidence="3" type="ORF">GCM10007350_18160</name>
</gene>
<organism evidence="3 4">
    <name type="scientific">Jeongeupia chitinilytica</name>
    <dbReference type="NCBI Taxonomy" id="1041641"/>
    <lineage>
        <taxon>Bacteria</taxon>
        <taxon>Pseudomonadati</taxon>
        <taxon>Pseudomonadota</taxon>
        <taxon>Betaproteobacteria</taxon>
        <taxon>Neisseriales</taxon>
        <taxon>Chitinibacteraceae</taxon>
        <taxon>Jeongeupia</taxon>
    </lineage>
</organism>
<dbReference type="Gene3D" id="3.30.530.20">
    <property type="match status" value="1"/>
</dbReference>
<name>A0ABQ3H2Y4_9NEIS</name>
<dbReference type="Pfam" id="PF08327">
    <property type="entry name" value="AHSA1"/>
    <property type="match status" value="1"/>
</dbReference>
<dbReference type="InterPro" id="IPR013538">
    <property type="entry name" value="ASHA1/2-like_C"/>
</dbReference>
<comment type="similarity">
    <text evidence="1">Belongs to the AHA1 family.</text>
</comment>
<keyword evidence="4" id="KW-1185">Reference proteome</keyword>
<sequence length="168" mass="18455">MTVPTPDPNLDLSFTRDVPLPPEAIWTAWTVPEHLLPWFCPKPWQTVECGIELRPGGKFYTVMRSPEGETFPGTGCYLEVIPNRRLVWTNALLPGFRPAPVEAGEGSCGDFHFTAIVELEPIATGTRYTATVKHRDAAGRAQHEGMGFEAGWGAALAQLVEYMQAKSG</sequence>
<accession>A0ABQ3H2Y4</accession>
<reference evidence="4" key="1">
    <citation type="journal article" date="2019" name="Int. J. Syst. Evol. Microbiol.">
        <title>The Global Catalogue of Microorganisms (GCM) 10K type strain sequencing project: providing services to taxonomists for standard genome sequencing and annotation.</title>
        <authorList>
            <consortium name="The Broad Institute Genomics Platform"/>
            <consortium name="The Broad Institute Genome Sequencing Center for Infectious Disease"/>
            <person name="Wu L."/>
            <person name="Ma J."/>
        </authorList>
    </citation>
    <scope>NUCLEOTIDE SEQUENCE [LARGE SCALE GENOMIC DNA]</scope>
    <source>
        <strain evidence="4">KCTC 23701</strain>
    </source>
</reference>
<dbReference type="Proteomes" id="UP000604737">
    <property type="component" value="Unassembled WGS sequence"/>
</dbReference>